<protein>
    <submittedName>
        <fullName evidence="5">Uncharacterized protein</fullName>
    </submittedName>
</protein>
<dbReference type="Proteomes" id="UP000749559">
    <property type="component" value="Unassembled WGS sequence"/>
</dbReference>
<sequence length="1162" mass="130843">MTTRAPIKPELYEAIQNVDVIRLSQFTDVEIRPVLPCLVRMSLCATLDTSERWTEERKRILQILSGQEVVNSLVDLLSVDFHVLDIDVKKEQQLRTKIGGQQTDSVLISQLQHGLALEFERSSAARKLRLFLSELLFIMGQMRESTRTEFYHKSSELFESEAYLEEVSDVLCIAQAELPKLLPLSEVAEALLHVSNGSWLLCRLITNVPDSFLEVCTALVKNGEKQDEGLIGGRRRSQMLKMLCEMCPGQAMTIRSLCVENCRLPGLAVSLSLQLQNSTSGDRMETDDITDNPSTDLLAFVNSMLLGNNSDARAWFSLYVRNGQKHKTNPKSSTLYKLREQLLEELIMVLPESGSILQEEQVTMASSFIRLYCALKGIASLKASDEEVKLLLRLVTCHPPPTNTGAQFVCLGLCMLLACPFLLATPDQERVAIDWIKWLVKEEAYFENTKGSSGSYGEMLLLIAIHFHSNQTSAIVELVSQTLGMKSAVKTNTLSRMKTIFTQEIFNEQVVTTHAVRVPVTANLNANMTGYLPIHCIYQLLKSRAFSKHKVQIKDWIFKQLCSSTTPIHPLLPPLINVYVNSIISPSNKSDHTNSPITQKEIMTVFQDSVLVKHSKLTGDHFRKSRSFSVDEWPQVGEYGSQFTTQILLLFYLLQYEDTRINNMKTIVSQKRQVHQYSPSLLSQIPMKYLLQKAQRDQQQYAGLFSPILRLLASHYPQLCMVEDWLEEEYTEMLTLQLSSCNVTSHNTSPDLLHHAFTEIDTNDAALVLQLNCLMQLSAEDIIPYADALTMNLPRLLTPTVPRAILDQVKHVWLKLNTVMPRRLRVMTVNALRSKEDASDQVMLSQDDLTQNPLLILRCQDAVYRSAPVLEVALRVLSAFLQASRAQLNQHIQANPVLDHTQQQAVSLEREELKGALQSAQESAVVQILLEVCLPTTLEKDSNTLLTDLREVQCVIFSHIHQMFIAEPNLAKLVHFQGYDVSLLPLTVAAIPSMHICLDFIPELLSQPHLEKQVFAVVLVSYLSLQYPLPKALDVAKLAVSVLTTQLGVLKADQRAEFFLPTLQPIVRIAKAFPPLVDDIVAFLQQLGRACESHIAVMEGHILKDNTTNPSANRETEPEISSQMTEEQKLNNKLPIYLELSQQIQRTFSDVVKTAALVPVDC</sequence>
<keyword evidence="6" id="KW-1185">Reference proteome</keyword>
<dbReference type="OrthoDB" id="70899at2759"/>
<evidence type="ECO:0000256" key="3">
    <source>
        <dbReference type="ARBA" id="ARBA00023242"/>
    </source>
</evidence>
<keyword evidence="3" id="KW-0539">Nucleus</keyword>
<dbReference type="PRINTS" id="PR02105">
    <property type="entry name" value="INTSUBUNIT2"/>
</dbReference>
<feature type="compositionally biased region" description="Polar residues" evidence="4">
    <location>
        <begin position="1106"/>
        <end position="1125"/>
    </location>
</feature>
<proteinExistence type="inferred from homology"/>
<evidence type="ECO:0000256" key="2">
    <source>
        <dbReference type="ARBA" id="ARBA00006705"/>
    </source>
</evidence>
<evidence type="ECO:0000256" key="4">
    <source>
        <dbReference type="SAM" id="MobiDB-lite"/>
    </source>
</evidence>
<comment type="caution">
    <text evidence="5">The sequence shown here is derived from an EMBL/GenBank/DDBJ whole genome shotgun (WGS) entry which is preliminary data.</text>
</comment>
<dbReference type="InterPro" id="IPR029321">
    <property type="entry name" value="INTS2"/>
</dbReference>
<dbReference type="InterPro" id="IPR026236">
    <property type="entry name" value="Int2_metazoa"/>
</dbReference>
<reference evidence="5" key="1">
    <citation type="submission" date="2022-03" db="EMBL/GenBank/DDBJ databases">
        <authorList>
            <person name="Martin C."/>
        </authorList>
    </citation>
    <scope>NUCLEOTIDE SEQUENCE</scope>
</reference>
<dbReference type="EMBL" id="CAIIXF020000008">
    <property type="protein sequence ID" value="CAH1791964.1"/>
    <property type="molecule type" value="Genomic_DNA"/>
</dbReference>
<gene>
    <name evidence="5" type="ORF">OFUS_LOCUS16993</name>
</gene>
<name>A0A8J1XWL6_OWEFU</name>
<dbReference type="PANTHER" id="PTHR28608:SF1">
    <property type="entry name" value="INTEGRATOR COMPLEX SUBUNIT 2"/>
    <property type="match status" value="1"/>
</dbReference>
<dbReference type="Pfam" id="PF14750">
    <property type="entry name" value="INTS2"/>
    <property type="match status" value="1"/>
</dbReference>
<evidence type="ECO:0000313" key="6">
    <source>
        <dbReference type="Proteomes" id="UP000749559"/>
    </source>
</evidence>
<dbReference type="GO" id="GO:0034472">
    <property type="term" value="P:snRNA 3'-end processing"/>
    <property type="evidence" value="ECO:0007669"/>
    <property type="project" value="TreeGrafter"/>
</dbReference>
<accession>A0A8J1XWL6</accession>
<organism evidence="5 6">
    <name type="scientific">Owenia fusiformis</name>
    <name type="common">Polychaete worm</name>
    <dbReference type="NCBI Taxonomy" id="6347"/>
    <lineage>
        <taxon>Eukaryota</taxon>
        <taxon>Metazoa</taxon>
        <taxon>Spiralia</taxon>
        <taxon>Lophotrochozoa</taxon>
        <taxon>Annelida</taxon>
        <taxon>Polychaeta</taxon>
        <taxon>Sedentaria</taxon>
        <taxon>Canalipalpata</taxon>
        <taxon>Sabellida</taxon>
        <taxon>Oweniida</taxon>
        <taxon>Oweniidae</taxon>
        <taxon>Owenia</taxon>
    </lineage>
</organism>
<evidence type="ECO:0000256" key="1">
    <source>
        <dbReference type="ARBA" id="ARBA00004123"/>
    </source>
</evidence>
<dbReference type="PANTHER" id="PTHR28608">
    <property type="entry name" value="INTEGRATOR COMPLEX SUBUNIT 2"/>
    <property type="match status" value="1"/>
</dbReference>
<evidence type="ECO:0000313" key="5">
    <source>
        <dbReference type="EMBL" id="CAH1791964.1"/>
    </source>
</evidence>
<feature type="region of interest" description="Disordered" evidence="4">
    <location>
        <begin position="1106"/>
        <end position="1126"/>
    </location>
</feature>
<comment type="subcellular location">
    <subcellularLocation>
        <location evidence="1">Nucleus</location>
    </subcellularLocation>
</comment>
<dbReference type="GO" id="GO:0032039">
    <property type="term" value="C:integrator complex"/>
    <property type="evidence" value="ECO:0007669"/>
    <property type="project" value="InterPro"/>
</dbReference>
<comment type="similarity">
    <text evidence="2">Belongs to the Integrator subunit 2 family.</text>
</comment>
<dbReference type="AlphaFoldDB" id="A0A8J1XWL6"/>